<dbReference type="Proteomes" id="UP000606889">
    <property type="component" value="Unassembled WGS sequence"/>
</dbReference>
<feature type="compositionally biased region" description="Low complexity" evidence="1">
    <location>
        <begin position="190"/>
        <end position="213"/>
    </location>
</feature>
<proteinExistence type="predicted"/>
<evidence type="ECO:0000256" key="1">
    <source>
        <dbReference type="SAM" id="MobiDB-lite"/>
    </source>
</evidence>
<name>A0ABR7EI07_9FIRM</name>
<feature type="region of interest" description="Disordered" evidence="1">
    <location>
        <begin position="179"/>
        <end position="213"/>
    </location>
</feature>
<reference evidence="3 4" key="1">
    <citation type="submission" date="2020-08" db="EMBL/GenBank/DDBJ databases">
        <title>Genome public.</title>
        <authorList>
            <person name="Liu C."/>
            <person name="Sun Q."/>
        </authorList>
    </citation>
    <scope>NUCLEOTIDE SEQUENCE [LARGE SCALE GENOMIC DNA]</scope>
    <source>
        <strain evidence="3 4">NSJ-35</strain>
    </source>
</reference>
<dbReference type="RefSeq" id="WP_186858878.1">
    <property type="nucleotide sequence ID" value="NZ_JACOON010000008.1"/>
</dbReference>
<sequence>MVAKEGGNKPARGILYVLSRLAIVVVVIAIVVIAFYAAMNTMNIQMVAKDALTLRAEVVLVHDEEKVDSSQLHSFFTERFLANDPVLTGTTYQEFQITNYYQRADINPPIVWPWQTEATVSADDIITEISGHKSMPADENNGTVQSDEKPPEWINGTYELSMVKVGDIWRIDGMKLVKAAPPETSETPQAEESSGAAATTSSPGAAESTEAGE</sequence>
<dbReference type="EMBL" id="JACOON010000008">
    <property type="protein sequence ID" value="MBC5649425.1"/>
    <property type="molecule type" value="Genomic_DNA"/>
</dbReference>
<keyword evidence="2" id="KW-1133">Transmembrane helix</keyword>
<feature type="transmembrane region" description="Helical" evidence="2">
    <location>
        <begin position="14"/>
        <end position="39"/>
    </location>
</feature>
<feature type="region of interest" description="Disordered" evidence="1">
    <location>
        <begin position="132"/>
        <end position="153"/>
    </location>
</feature>
<evidence type="ECO:0000256" key="2">
    <source>
        <dbReference type="SAM" id="Phobius"/>
    </source>
</evidence>
<evidence type="ECO:0000313" key="4">
    <source>
        <dbReference type="Proteomes" id="UP000606889"/>
    </source>
</evidence>
<keyword evidence="2" id="KW-0812">Transmembrane</keyword>
<keyword evidence="4" id="KW-1185">Reference proteome</keyword>
<gene>
    <name evidence="3" type="ORF">H8S18_13845</name>
</gene>
<comment type="caution">
    <text evidence="3">The sequence shown here is derived from an EMBL/GenBank/DDBJ whole genome shotgun (WGS) entry which is preliminary data.</text>
</comment>
<keyword evidence="2" id="KW-0472">Membrane</keyword>
<organism evidence="3 4">
    <name type="scientific">Christensenella tenuis</name>
    <dbReference type="NCBI Taxonomy" id="2763033"/>
    <lineage>
        <taxon>Bacteria</taxon>
        <taxon>Bacillati</taxon>
        <taxon>Bacillota</taxon>
        <taxon>Clostridia</taxon>
        <taxon>Christensenellales</taxon>
        <taxon>Christensenellaceae</taxon>
        <taxon>Christensenella</taxon>
    </lineage>
</organism>
<accession>A0ABR7EI07</accession>
<protein>
    <submittedName>
        <fullName evidence="3">Uncharacterized protein</fullName>
    </submittedName>
</protein>
<evidence type="ECO:0000313" key="3">
    <source>
        <dbReference type="EMBL" id="MBC5649425.1"/>
    </source>
</evidence>